<dbReference type="InterPro" id="IPR046203">
    <property type="entry name" value="DUF6236"/>
</dbReference>
<accession>A0A494UYA4</accession>
<evidence type="ECO:0000313" key="2">
    <source>
        <dbReference type="Proteomes" id="UP000282170"/>
    </source>
</evidence>
<dbReference type="KEGG" id="sfug:CNQ36_25010"/>
<keyword evidence="2" id="KW-1185">Reference proteome</keyword>
<sequence length="418" mass="44548">MFVQRTGLYYPYVHFRDPAWIKAAALYLPGVARVVPEGFHVSDPDHVRVLRDDLDFIQNIDPADAVEAASRHLLRLVDERGEEVRSRFGVHGTGGPDAMDVVNAEPSPPGTPAPVGNRERFFSPRGRPLAGLYPGEMSPELRDTLFGTGLAVRRVRNAVSHDAHHAWVGMDPALAWVYKCALTAELAGRTAFLPVTDQEAAHTAIDPWDAERMAAVLLGGAPAPVGTGDLAGRVGVLSVRCVLPARLAGVPAEKIVELRKKYEPEFFAYMDAIARTTADLREELAGIRSRQALDLYVRQAVHKDFEVELVKLREAMKGVGLQTITTSVSTTFDTPTSAALASGLFGTVGGTVAGSAAGIVAGVGATAVGILGGARRQRDAALAASPVSFLLRIERGLKPTTAVSRIGRALRRSAGASV</sequence>
<dbReference type="Pfam" id="PF19749">
    <property type="entry name" value="DUF6236"/>
    <property type="match status" value="1"/>
</dbReference>
<evidence type="ECO:0000313" key="1">
    <source>
        <dbReference type="EMBL" id="AYL38377.1"/>
    </source>
</evidence>
<dbReference type="AlphaFoldDB" id="A0A494UYA4"/>
<gene>
    <name evidence="1" type="ORF">CNQ36_25010</name>
</gene>
<protein>
    <submittedName>
        <fullName evidence="1">Uncharacterized protein</fullName>
    </submittedName>
</protein>
<proteinExistence type="predicted"/>
<organism evidence="1 2">
    <name type="scientific">Streptomyces fungicidicus</name>
    <dbReference type="NCBI Taxonomy" id="68203"/>
    <lineage>
        <taxon>Bacteria</taxon>
        <taxon>Bacillati</taxon>
        <taxon>Actinomycetota</taxon>
        <taxon>Actinomycetes</taxon>
        <taxon>Kitasatosporales</taxon>
        <taxon>Streptomycetaceae</taxon>
        <taxon>Streptomyces</taxon>
    </lineage>
</organism>
<dbReference type="EMBL" id="CP023407">
    <property type="protein sequence ID" value="AYL38377.1"/>
    <property type="molecule type" value="Genomic_DNA"/>
</dbReference>
<dbReference type="Proteomes" id="UP000282170">
    <property type="component" value="Chromosome"/>
</dbReference>
<reference evidence="1 2" key="1">
    <citation type="submission" date="2017-09" db="EMBL/GenBank/DDBJ databases">
        <authorList>
            <person name="Zhang H."/>
            <person name="Hu S."/>
            <person name="Xu J."/>
            <person name="He Z."/>
        </authorList>
    </citation>
    <scope>NUCLEOTIDE SEQUENCE [LARGE SCALE GENOMIC DNA]</scope>
    <source>
        <strain evidence="1 2">TXX3120</strain>
    </source>
</reference>
<name>A0A494UYA4_9ACTN</name>